<evidence type="ECO:0000313" key="2">
    <source>
        <dbReference type="Proteomes" id="UP000182101"/>
    </source>
</evidence>
<accession>A0AAC9JEI3</accession>
<dbReference type="AlphaFoldDB" id="A0AAC9JEI3"/>
<proteinExistence type="predicted"/>
<name>A0AAC9JEI3_9ALTE</name>
<keyword evidence="1" id="KW-0614">Plasmid</keyword>
<dbReference type="RefSeq" id="WP_071960949.1">
    <property type="nucleotide sequence ID" value="NZ_CP018025.1"/>
</dbReference>
<dbReference type="Proteomes" id="UP000182101">
    <property type="component" value="Plasmid pAMCP48-600"/>
</dbReference>
<evidence type="ECO:0008006" key="3">
    <source>
        <dbReference type="Google" id="ProtNLM"/>
    </source>
</evidence>
<dbReference type="PROSITE" id="PS51257">
    <property type="entry name" value="PROKAR_LIPOPROTEIN"/>
    <property type="match status" value="1"/>
</dbReference>
<organism evidence="1 2">
    <name type="scientific">Alteromonas mediterranea</name>
    <dbReference type="NCBI Taxonomy" id="314275"/>
    <lineage>
        <taxon>Bacteria</taxon>
        <taxon>Pseudomonadati</taxon>
        <taxon>Pseudomonadota</taxon>
        <taxon>Gammaproteobacteria</taxon>
        <taxon>Alteromonadales</taxon>
        <taxon>Alteromonadaceae</taxon>
        <taxon>Alteromonas/Salinimonas group</taxon>
        <taxon>Alteromonas</taxon>
    </lineage>
</organism>
<sequence length="144" mass="15649">MKNQIKLAIAILIVTGFVVACNGGNSSGEGVKPRVEEVKLDTPILGVREIGGGRIEQAKAFLILANLSKTPGELLNFIKECRANDAYHHDCKDTLIELKRGLSLYQDAHEAGNIQRLARTLDLALKAPVGETIIQQPPKPLNNE</sequence>
<gene>
    <name evidence="1" type="ORF">BM524_20750</name>
</gene>
<protein>
    <recommendedName>
        <fullName evidence="3">Lipoprotein</fullName>
    </recommendedName>
</protein>
<reference evidence="1 2" key="1">
    <citation type="submission" date="2016-11" db="EMBL/GenBank/DDBJ databases">
        <title>Networking in microbes: conjugative elements and plasmids in the genus Alteromonas.</title>
        <authorList>
            <person name="Lopez-Perez M."/>
            <person name="Ramon-Marco N."/>
            <person name="Rodriguez-Valera F."/>
        </authorList>
    </citation>
    <scope>NUCLEOTIDE SEQUENCE [LARGE SCALE GENOMIC DNA]</scope>
    <source>
        <strain evidence="1 2">CP48</strain>
        <plasmid evidence="2">pamcp48-600</plasmid>
    </source>
</reference>
<dbReference type="EMBL" id="CP018025">
    <property type="protein sequence ID" value="APD92335.1"/>
    <property type="molecule type" value="Genomic_DNA"/>
</dbReference>
<geneLocation type="plasmid" evidence="2">
    <name>pamcp48-600</name>
</geneLocation>
<evidence type="ECO:0000313" key="1">
    <source>
        <dbReference type="EMBL" id="APD92335.1"/>
    </source>
</evidence>